<comment type="caution">
    <text evidence="4">The sequence shown here is derived from an EMBL/GenBank/DDBJ whole genome shotgun (WGS) entry which is preliminary data.</text>
</comment>
<feature type="coiled-coil region" evidence="2">
    <location>
        <begin position="733"/>
        <end position="809"/>
    </location>
</feature>
<dbReference type="AlphaFoldDB" id="A0A2N2E8X4"/>
<protein>
    <recommendedName>
        <fullName evidence="3">RecF/RecN/SMC N-terminal domain-containing protein</fullName>
    </recommendedName>
</protein>
<dbReference type="PANTHER" id="PTHR43977">
    <property type="entry name" value="STRUCTURAL MAINTENANCE OF CHROMOSOMES PROTEIN 3"/>
    <property type="match status" value="1"/>
</dbReference>
<evidence type="ECO:0000256" key="1">
    <source>
        <dbReference type="ARBA" id="ARBA00023054"/>
    </source>
</evidence>
<sequence>MYLEKLEIQGFKSFANKNKLVFSGMLSDKKRGITSVVGPNGSGKSNIADAIRWVLGEQSSKMLRSKKSDDVIFMGSDKKSRLNFAEVSLFLNNQNPNFKFREMESVKGDFLENGEEENKDRGEIDNIDALLMLSEITITRRVYRDGHSEYLINDSKVRLSDVQIFLAKANFGQKTYSVIGQGMVENFLNTSPTERKAFFDEATGVKQYQIKRDISLNKLETSQENLGQVEMLLNEIEPRLNSLTRQVGKLKKRKSLEGLLEENQLKYYSFLWKEADSKLQAFNKKITDDSNSRNELKDDLEKKKQKVEAINAESSLNEVFLQLQTKLSEVKEIISRNENQKENIFNWEKIRLENKNSDEIESLIKEKNEHVLELENLNKELLVFVNKIDGPENFEETQRIMLDLENKKQEKQKELMKLEALLELKLEKSGNFDISFLFSKQSEIKGDLLKANEALEILDLDLKDKESRLNEDAEGEKKIILKIEELEEELKRARIDYNPSNVQKINSDLESLLSKIKDVNESSDLNLFKKIVSDIKDGLSNLIGFVSGQKFDNTIEKINSKIFEFKKEREKAGEALSEIRLNFNIEKNKKFQLELHINKLSKDLQEIEQKISSNKKEENFSDVETKKNNLEKELGELSNSILDIKLRLEKIKIEKETQRQNKEKTEKSLIQVKEKINEIDSRISFIKSNDAKNQAKLENLEDAIKNNFLSGELDDSKFVESLDKEKLFINKTLDEQKSLLQSLELESANFNQEQEKKREYLLNLQKEIHELELTLNSIYNDLNSSQINLAREETRMEDLENNILNDKIEINLIKNYKETGEDINVDVLRAEINRIKNQLELIGGIDPEVEKEYVETKKRYDFLFEQTDDLNKTIKSLEKVIVELDFLIKDRFESEFKLISEKFNEYFKILFNGGQAKIFPIKEDMTENGLDKIDNELDSKNSEGSTKNEESQSFRNLKKIKYLKKYNAVGLSGVDILAVPPGKKIASVNMLSGGERALTAIALICAIISANPAPFVVLDEVDAALDEANSERLAKILDDLSDKTQFIAITHNRATMKRANILYGITMGADGVSKLLSIKLDEYSQ</sequence>
<dbReference type="GO" id="GO:0005524">
    <property type="term" value="F:ATP binding"/>
    <property type="evidence" value="ECO:0007669"/>
    <property type="project" value="InterPro"/>
</dbReference>
<gene>
    <name evidence="4" type="ORF">CVU82_03990</name>
</gene>
<proteinExistence type="predicted"/>
<dbReference type="EMBL" id="PHAI01000003">
    <property type="protein sequence ID" value="PKM91183.1"/>
    <property type="molecule type" value="Genomic_DNA"/>
</dbReference>
<dbReference type="InterPro" id="IPR003395">
    <property type="entry name" value="RecF/RecN/SMC_N"/>
</dbReference>
<dbReference type="GO" id="GO:0016887">
    <property type="term" value="F:ATP hydrolysis activity"/>
    <property type="evidence" value="ECO:0007669"/>
    <property type="project" value="InterPro"/>
</dbReference>
<evidence type="ECO:0000259" key="3">
    <source>
        <dbReference type="Pfam" id="PF02463"/>
    </source>
</evidence>
<dbReference type="PIRSF" id="PIRSF005719">
    <property type="entry name" value="SMC"/>
    <property type="match status" value="1"/>
</dbReference>
<evidence type="ECO:0000313" key="5">
    <source>
        <dbReference type="Proteomes" id="UP000233517"/>
    </source>
</evidence>
<reference evidence="4 5" key="1">
    <citation type="journal article" date="2017" name="ISME J.">
        <title>Potential for microbial H2 and metal transformations associated with novel bacteria and archaea in deep terrestrial subsurface sediments.</title>
        <authorList>
            <person name="Hernsdorf A.W."/>
            <person name="Amano Y."/>
            <person name="Miyakawa K."/>
            <person name="Ise K."/>
            <person name="Suzuki Y."/>
            <person name="Anantharaman K."/>
            <person name="Probst A."/>
            <person name="Burstein D."/>
            <person name="Thomas B.C."/>
            <person name="Banfield J.F."/>
        </authorList>
    </citation>
    <scope>NUCLEOTIDE SEQUENCE [LARGE SCALE GENOMIC DNA]</scope>
    <source>
        <strain evidence="4">HGW-Falkowbacteria-1</strain>
    </source>
</reference>
<keyword evidence="1 2" id="KW-0175">Coiled coil</keyword>
<dbReference type="SUPFAM" id="SSF52540">
    <property type="entry name" value="P-loop containing nucleoside triphosphate hydrolases"/>
    <property type="match status" value="1"/>
</dbReference>
<organism evidence="4 5">
    <name type="scientific">Candidatus Falkowbacteria bacterium HGW-Falkowbacteria-1</name>
    <dbReference type="NCBI Taxonomy" id="2013768"/>
    <lineage>
        <taxon>Bacteria</taxon>
        <taxon>Candidatus Falkowiibacteriota</taxon>
    </lineage>
</organism>
<feature type="coiled-coil region" evidence="2">
    <location>
        <begin position="286"/>
        <end position="317"/>
    </location>
</feature>
<dbReference type="InterPro" id="IPR027417">
    <property type="entry name" value="P-loop_NTPase"/>
</dbReference>
<feature type="coiled-coil region" evidence="2">
    <location>
        <begin position="590"/>
        <end position="682"/>
    </location>
</feature>
<evidence type="ECO:0000256" key="2">
    <source>
        <dbReference type="SAM" id="Coils"/>
    </source>
</evidence>
<dbReference type="Pfam" id="PF02463">
    <property type="entry name" value="SMC_N"/>
    <property type="match status" value="1"/>
</dbReference>
<name>A0A2N2E8X4_9BACT</name>
<dbReference type="InterPro" id="IPR024704">
    <property type="entry name" value="SMC"/>
</dbReference>
<dbReference type="Proteomes" id="UP000233517">
    <property type="component" value="Unassembled WGS sequence"/>
</dbReference>
<dbReference type="Gene3D" id="3.40.50.300">
    <property type="entry name" value="P-loop containing nucleotide triphosphate hydrolases"/>
    <property type="match status" value="2"/>
</dbReference>
<feature type="domain" description="RecF/RecN/SMC N-terminal" evidence="3">
    <location>
        <begin position="2"/>
        <end position="1073"/>
    </location>
</feature>
<accession>A0A2N2E8X4</accession>
<feature type="coiled-coil region" evidence="2">
    <location>
        <begin position="360"/>
        <end position="522"/>
    </location>
</feature>
<evidence type="ECO:0000313" key="4">
    <source>
        <dbReference type="EMBL" id="PKM91183.1"/>
    </source>
</evidence>